<evidence type="ECO:0000256" key="1">
    <source>
        <dbReference type="ARBA" id="ARBA00010546"/>
    </source>
</evidence>
<accession>A0AAD7XJZ8</accession>
<dbReference type="Pfam" id="PF24064">
    <property type="entry name" value="HTH_NPRL3"/>
    <property type="match status" value="1"/>
</dbReference>
<feature type="region of interest" description="Disordered" evidence="3">
    <location>
        <begin position="352"/>
        <end position="373"/>
    </location>
</feature>
<keyword evidence="6" id="KW-1185">Reference proteome</keyword>
<feature type="compositionally biased region" description="Polar residues" evidence="3">
    <location>
        <begin position="361"/>
        <end position="373"/>
    </location>
</feature>
<evidence type="ECO:0000313" key="6">
    <source>
        <dbReference type="Proteomes" id="UP001230188"/>
    </source>
</evidence>
<name>A0AAD7XJZ8_9STRA</name>
<dbReference type="InterPro" id="IPR056603">
    <property type="entry name" value="HTH_NPRL3"/>
</dbReference>
<dbReference type="InterPro" id="IPR005365">
    <property type="entry name" value="Npr3"/>
</dbReference>
<dbReference type="GO" id="GO:0038202">
    <property type="term" value="P:TORC1 signaling"/>
    <property type="evidence" value="ECO:0007669"/>
    <property type="project" value="TreeGrafter"/>
</dbReference>
<dbReference type="GO" id="GO:1990130">
    <property type="term" value="C:GATOR1 complex"/>
    <property type="evidence" value="ECO:0007669"/>
    <property type="project" value="TreeGrafter"/>
</dbReference>
<gene>
    <name evidence="5" type="ORF">CTAYLR_008493</name>
</gene>
<dbReference type="EMBL" id="JAQMWT010000447">
    <property type="protein sequence ID" value="KAJ8601156.1"/>
    <property type="molecule type" value="Genomic_DNA"/>
</dbReference>
<proteinExistence type="inferred from homology"/>
<dbReference type="GO" id="GO:0034198">
    <property type="term" value="P:cellular response to amino acid starvation"/>
    <property type="evidence" value="ECO:0007669"/>
    <property type="project" value="TreeGrafter"/>
</dbReference>
<evidence type="ECO:0000256" key="2">
    <source>
        <dbReference type="RuleBase" id="RU368069"/>
    </source>
</evidence>
<sequence>MYGLALVVENDGPRVVFRYGFGVSQLAPEAVAKLFATKRGLRDVILEVEIDGVSYLSCPRSGTEESIEGPDLWEEEEEPKRLAFFNLVWCAVERVEALRATVRDASGALHHEETRCGYVSREAAILVATEGDVSAHLAASSLARELREVCETGAVRFNNWIQVGAPRDGDEDESYASYEALVLGDTPERIDAELPAAASPQLRAVVSAADPRRTFRDIADATGLGIERVYRIARHLVRWKRARVAAAVRDDAVYAVSPAAEVTPEMAPTLAAFGPARRFRDAVDDLRGKVPDPAKAVLKALADGSLRQLHTYAHRIEPAPSAGLEEAAAAVLARRRRRDYFLDEDDIDELPSGKHDDDALSVTTSSSNANDTPTAYDASRLLHVFKLLSPYFDGRHSLLDMSWREDVPLAEIHNVLHTFRGLVLTVQR</sequence>
<dbReference type="GO" id="GO:1904262">
    <property type="term" value="P:negative regulation of TORC1 signaling"/>
    <property type="evidence" value="ECO:0007669"/>
    <property type="project" value="TreeGrafter"/>
</dbReference>
<evidence type="ECO:0000313" key="5">
    <source>
        <dbReference type="EMBL" id="KAJ8601156.1"/>
    </source>
</evidence>
<dbReference type="Proteomes" id="UP001230188">
    <property type="component" value="Unassembled WGS sequence"/>
</dbReference>
<organism evidence="5 6">
    <name type="scientific">Chrysophaeum taylorii</name>
    <dbReference type="NCBI Taxonomy" id="2483200"/>
    <lineage>
        <taxon>Eukaryota</taxon>
        <taxon>Sar</taxon>
        <taxon>Stramenopiles</taxon>
        <taxon>Ochrophyta</taxon>
        <taxon>Pelagophyceae</taxon>
        <taxon>Pelagomonadales</taxon>
        <taxon>Pelagomonadaceae</taxon>
        <taxon>Chrysophaeum</taxon>
    </lineage>
</organism>
<dbReference type="AlphaFoldDB" id="A0AAD7XJZ8"/>
<dbReference type="PANTHER" id="PTHR13153:SF5">
    <property type="entry name" value="GATOR COMPLEX PROTEIN NPRL3"/>
    <property type="match status" value="1"/>
</dbReference>
<feature type="domain" description="GATOR1 complex protein NPRL3 C-terminal HTH" evidence="4">
    <location>
        <begin position="380"/>
        <end position="421"/>
    </location>
</feature>
<dbReference type="Pfam" id="PF03666">
    <property type="entry name" value="NPR3"/>
    <property type="match status" value="1"/>
</dbReference>
<comment type="caution">
    <text evidence="5">The sequence shown here is derived from an EMBL/GenBank/DDBJ whole genome shotgun (WGS) entry which is preliminary data.</text>
</comment>
<protein>
    <recommendedName>
        <fullName evidence="4">GATOR1 complex protein NPRL3 C-terminal HTH domain-containing protein</fullName>
    </recommendedName>
</protein>
<dbReference type="PANTHER" id="PTHR13153">
    <property type="entry name" value="CGTHBA PROTEIN -14 GENE PROTEIN"/>
    <property type="match status" value="1"/>
</dbReference>
<evidence type="ECO:0000256" key="3">
    <source>
        <dbReference type="SAM" id="MobiDB-lite"/>
    </source>
</evidence>
<evidence type="ECO:0000259" key="4">
    <source>
        <dbReference type="Pfam" id="PF24064"/>
    </source>
</evidence>
<reference evidence="5" key="1">
    <citation type="submission" date="2023-01" db="EMBL/GenBank/DDBJ databases">
        <title>Metagenome sequencing of chrysophaentin producing Chrysophaeum taylorii.</title>
        <authorList>
            <person name="Davison J."/>
            <person name="Bewley C."/>
        </authorList>
    </citation>
    <scope>NUCLEOTIDE SEQUENCE</scope>
    <source>
        <strain evidence="5">NIES-1699</strain>
    </source>
</reference>
<dbReference type="GO" id="GO:0010508">
    <property type="term" value="P:positive regulation of autophagy"/>
    <property type="evidence" value="ECO:0007669"/>
    <property type="project" value="TreeGrafter"/>
</dbReference>
<comment type="similarity">
    <text evidence="1 2">Belongs to the NPR3 family.</text>
</comment>